<dbReference type="Pfam" id="PF00078">
    <property type="entry name" value="RVT_1"/>
    <property type="match status" value="1"/>
</dbReference>
<organism evidence="3 4">
    <name type="scientific">Tanacetum coccineum</name>
    <dbReference type="NCBI Taxonomy" id="301880"/>
    <lineage>
        <taxon>Eukaryota</taxon>
        <taxon>Viridiplantae</taxon>
        <taxon>Streptophyta</taxon>
        <taxon>Embryophyta</taxon>
        <taxon>Tracheophyta</taxon>
        <taxon>Spermatophyta</taxon>
        <taxon>Magnoliopsida</taxon>
        <taxon>eudicotyledons</taxon>
        <taxon>Gunneridae</taxon>
        <taxon>Pentapetalae</taxon>
        <taxon>asterids</taxon>
        <taxon>campanulids</taxon>
        <taxon>Asterales</taxon>
        <taxon>Asteraceae</taxon>
        <taxon>Asteroideae</taxon>
        <taxon>Anthemideae</taxon>
        <taxon>Anthemidinae</taxon>
        <taxon>Tanacetum</taxon>
    </lineage>
</organism>
<accession>A0ABQ5IM72</accession>
<evidence type="ECO:0000259" key="2">
    <source>
        <dbReference type="Pfam" id="PF13966"/>
    </source>
</evidence>
<evidence type="ECO:0000313" key="4">
    <source>
        <dbReference type="Proteomes" id="UP001151760"/>
    </source>
</evidence>
<keyword evidence="3" id="KW-0548">Nucleotidyltransferase</keyword>
<feature type="domain" description="Reverse transcriptase" evidence="1">
    <location>
        <begin position="251"/>
        <end position="377"/>
    </location>
</feature>
<reference evidence="3" key="2">
    <citation type="submission" date="2022-01" db="EMBL/GenBank/DDBJ databases">
        <authorList>
            <person name="Yamashiro T."/>
            <person name="Shiraishi A."/>
            <person name="Satake H."/>
            <person name="Nakayama K."/>
        </authorList>
    </citation>
    <scope>NUCLEOTIDE SEQUENCE</scope>
</reference>
<evidence type="ECO:0000313" key="3">
    <source>
        <dbReference type="EMBL" id="GJU00433.1"/>
    </source>
</evidence>
<dbReference type="Proteomes" id="UP001151760">
    <property type="component" value="Unassembled WGS sequence"/>
</dbReference>
<dbReference type="InterPro" id="IPR000477">
    <property type="entry name" value="RT_dom"/>
</dbReference>
<proteinExistence type="predicted"/>
<protein>
    <submittedName>
        <fullName evidence="3">RNA-directed DNA polymerase, eukaryota, reverse transcriptase zinc-binding domain protein</fullName>
    </submittedName>
</protein>
<dbReference type="Pfam" id="PF13966">
    <property type="entry name" value="zf-RVT"/>
    <property type="match status" value="1"/>
</dbReference>
<dbReference type="GO" id="GO:0003964">
    <property type="term" value="F:RNA-directed DNA polymerase activity"/>
    <property type="evidence" value="ECO:0007669"/>
    <property type="project" value="UniProtKB-KW"/>
</dbReference>
<gene>
    <name evidence="3" type="ORF">Tco_1110771</name>
</gene>
<keyword evidence="3" id="KW-0808">Transferase</keyword>
<reference evidence="3" key="1">
    <citation type="journal article" date="2022" name="Int. J. Mol. Sci.">
        <title>Draft Genome of Tanacetum Coccineum: Genomic Comparison of Closely Related Tanacetum-Family Plants.</title>
        <authorList>
            <person name="Yamashiro T."/>
            <person name="Shiraishi A."/>
            <person name="Nakayama K."/>
            <person name="Satake H."/>
        </authorList>
    </citation>
    <scope>NUCLEOTIDE SEQUENCE</scope>
</reference>
<dbReference type="InterPro" id="IPR036691">
    <property type="entry name" value="Endo/exonu/phosph_ase_sf"/>
</dbReference>
<dbReference type="Gene3D" id="3.60.10.10">
    <property type="entry name" value="Endonuclease/exonuclease/phosphatase"/>
    <property type="match status" value="1"/>
</dbReference>
<dbReference type="InterPro" id="IPR026960">
    <property type="entry name" value="RVT-Znf"/>
</dbReference>
<keyword evidence="3" id="KW-0695">RNA-directed DNA polymerase</keyword>
<name>A0ABQ5IM72_9ASTR</name>
<feature type="domain" description="Reverse transcriptase zinc-binding" evidence="2">
    <location>
        <begin position="481"/>
        <end position="554"/>
    </location>
</feature>
<evidence type="ECO:0000259" key="1">
    <source>
        <dbReference type="Pfam" id="PF00078"/>
    </source>
</evidence>
<dbReference type="SUPFAM" id="SSF56219">
    <property type="entry name" value="DNase I-like"/>
    <property type="match status" value="1"/>
</dbReference>
<dbReference type="PANTHER" id="PTHR31635">
    <property type="entry name" value="REVERSE TRANSCRIPTASE DOMAIN-CONTAINING PROTEIN-RELATED"/>
    <property type="match status" value="1"/>
</dbReference>
<dbReference type="EMBL" id="BQNB010020864">
    <property type="protein sequence ID" value="GJU00433.1"/>
    <property type="molecule type" value="Genomic_DNA"/>
</dbReference>
<comment type="caution">
    <text evidence="3">The sequence shown here is derived from an EMBL/GenBank/DDBJ whole genome shotgun (WGS) entry which is preliminary data.</text>
</comment>
<dbReference type="PANTHER" id="PTHR31635:SF196">
    <property type="entry name" value="REVERSE TRANSCRIPTASE DOMAIN-CONTAINING PROTEIN-RELATED"/>
    <property type="match status" value="1"/>
</dbReference>
<keyword evidence="4" id="KW-1185">Reference proteome</keyword>
<sequence>MESGGIVAIWDTSYFTLTNSLDGDGFLALVENLQNISGPCLFIVVYAPQDHRKKKKLWSDISCLIATHNTLSIVIGDFNEVRHAGECKGSIFDTRGVRFFNDFISSSGLQDLSMCAKSLASEGKRSRIFEFYLCEKIDSIDSKAENSSLSIDEILLRTTTVKSLAGLEHAKIMDLRQKAKIRWALKGDENLSNLFKHFSLDEVQFLDRPFSNLEIKDADIIEKDVISFVKHFETSSHIPKGCNSSFIIFVPKLDDPLVVGDFRPISLIGCQYKIIAKVLANHLPKVLASVVGDVQMAFIKGRQIIDGPIMIDEIITWAKKCKKKMMFLKVDFEKDFDSLSWSFLLYIMKQVGFSSKWRKWIHSCLNSSFAPILINGSPNKEFKLEKPFLFILAVEALNVALTEATNNNFFNGIKVDINLPMLFKRKIGDGQTTRRIRSQAETTELNDLTNLLLNLHLTNNMDTWEFIPDASRRFTVNNMRKLISLSTINTNNCHHTRWNKLLPSKVNILTWRVSNKRFPTRSNLDSRGIDLDSTRCPLCDNDIETEDHVLVYCPSY</sequence>